<proteinExistence type="predicted"/>
<evidence type="ECO:0000313" key="2">
    <source>
        <dbReference type="Proteomes" id="UP001253637"/>
    </source>
</evidence>
<dbReference type="Proteomes" id="UP001253637">
    <property type="component" value="Segment"/>
</dbReference>
<name>A0A811BNX5_9VIRU</name>
<protein>
    <submittedName>
        <fullName evidence="1">Uncharacterized protein</fullName>
    </submittedName>
</protein>
<accession>A0A811BNX5</accession>
<organism evidence="1 2">
    <name type="scientific">Pandoravirus japonicus</name>
    <dbReference type="NCBI Taxonomy" id="2823154"/>
    <lineage>
        <taxon>Viruses</taxon>
        <taxon>Pandoravirus</taxon>
    </lineage>
</organism>
<sequence>MGMMYTNGPTKGAQAPAPSTAKGAAILFDVWAMAATTGRRPSKTGLPTVQTDARRLYAESSVCPHDAHRK</sequence>
<evidence type="ECO:0000313" key="1">
    <source>
        <dbReference type="EMBL" id="BCU03794.1"/>
    </source>
</evidence>
<reference evidence="1" key="1">
    <citation type="submission" date="2021-04" db="EMBL/GenBank/DDBJ databases">
        <title>Draft Genome Sequence of Pandoravirus japonicus, Isolated from the Sabaishi River of Niigata, Japan.</title>
        <authorList>
            <person name="Hosokawa N."/>
            <person name="Takahashi H."/>
            <person name="Aoki K."/>
            <person name="Takemura M."/>
        </authorList>
    </citation>
    <scope>NUCLEOTIDE SEQUENCE</scope>
</reference>
<dbReference type="EMBL" id="LC625835">
    <property type="protein sequence ID" value="BCU03794.1"/>
    <property type="molecule type" value="Genomic_DNA"/>
</dbReference>